<reference evidence="2" key="1">
    <citation type="journal article" date="2019" name="Int. J. Syst. Evol. Microbiol.">
        <title>The Global Catalogue of Microorganisms (GCM) 10K type strain sequencing project: providing services to taxonomists for standard genome sequencing and annotation.</title>
        <authorList>
            <consortium name="The Broad Institute Genomics Platform"/>
            <consortium name="The Broad Institute Genome Sequencing Center for Infectious Disease"/>
            <person name="Wu L."/>
            <person name="Ma J."/>
        </authorList>
    </citation>
    <scope>NUCLEOTIDE SEQUENCE [LARGE SCALE GENOMIC DNA]</scope>
    <source>
        <strain evidence="2">NBRC 102407</strain>
    </source>
</reference>
<dbReference type="EMBL" id="BSPX01000026">
    <property type="protein sequence ID" value="GLT22532.1"/>
    <property type="molecule type" value="Genomic_DNA"/>
</dbReference>
<protein>
    <submittedName>
        <fullName evidence="1">Uncharacterized protein</fullName>
    </submittedName>
</protein>
<evidence type="ECO:0000313" key="1">
    <source>
        <dbReference type="EMBL" id="GLT22532.1"/>
    </source>
</evidence>
<gene>
    <name evidence="1" type="ORF">GCM10007933_19920</name>
</gene>
<organism evidence="1 2">
    <name type="scientific">Zoogloea oryzae</name>
    <dbReference type="NCBI Taxonomy" id="310767"/>
    <lineage>
        <taxon>Bacteria</taxon>
        <taxon>Pseudomonadati</taxon>
        <taxon>Pseudomonadota</taxon>
        <taxon>Betaproteobacteria</taxon>
        <taxon>Rhodocyclales</taxon>
        <taxon>Zoogloeaceae</taxon>
        <taxon>Zoogloea</taxon>
    </lineage>
</organism>
<sequence>MAHRPRAPEPTMPIAQALTTVDSSPYFERVLRHALKESLIDATRLDGIRREGAKGIVQLASFFSTANLRPELEAARGRLVTLVGLALEAESGGKLDAAARLLRDKTLLALSKAGADRLRRLHALPTERLLGAPEVFSESEKEFLARSTAEPGITYSRYLAEHGARERNQQFIDAAYWLAGKFGVSRDIAQEWHVFCESVINSALLVLFAEKKPSGFFSVDRFLKLAEAATKKRGASFGPLDAWLEDAPPAIRRLIEKECARFTTEVLPILREHPATEIYRNQDRFSGLFFFDSHSIGEITHHDKACAAEWQRIMGTQGEHPDVQCGVLLMVATGLEPARSLRKKDALAIWDAFKETGFNETAITRFIDNVVPFEYQSDIRRLWDEDLGPEAAQQLDGDDETRVLGYLQETCRTSWKKKG</sequence>
<dbReference type="Proteomes" id="UP001157167">
    <property type="component" value="Unassembled WGS sequence"/>
</dbReference>
<name>A0ABQ6FBE0_9RHOO</name>
<comment type="caution">
    <text evidence="1">The sequence shown here is derived from an EMBL/GenBank/DDBJ whole genome shotgun (WGS) entry which is preliminary data.</text>
</comment>
<evidence type="ECO:0000313" key="2">
    <source>
        <dbReference type="Proteomes" id="UP001157167"/>
    </source>
</evidence>
<keyword evidence="2" id="KW-1185">Reference proteome</keyword>
<accession>A0ABQ6FBE0</accession>
<proteinExistence type="predicted"/>